<reference evidence="3" key="1">
    <citation type="journal article" date="2019" name="Int. J. Syst. Evol. Microbiol.">
        <title>The Global Catalogue of Microorganisms (GCM) 10K type strain sequencing project: providing services to taxonomists for standard genome sequencing and annotation.</title>
        <authorList>
            <consortium name="The Broad Institute Genomics Platform"/>
            <consortium name="The Broad Institute Genome Sequencing Center for Infectious Disease"/>
            <person name="Wu L."/>
            <person name="Ma J."/>
        </authorList>
    </citation>
    <scope>NUCLEOTIDE SEQUENCE [LARGE SCALE GENOMIC DNA]</scope>
    <source>
        <strain evidence="3">CCUG 54518</strain>
    </source>
</reference>
<accession>A0ABW2RAF5</accession>
<dbReference type="Proteomes" id="UP001596495">
    <property type="component" value="Unassembled WGS sequence"/>
</dbReference>
<feature type="domain" description="DUF1854" evidence="1">
    <location>
        <begin position="28"/>
        <end position="157"/>
    </location>
</feature>
<dbReference type="RefSeq" id="WP_374640196.1">
    <property type="nucleotide sequence ID" value="NZ_JBHTBX010000006.1"/>
</dbReference>
<dbReference type="InterPro" id="IPR015005">
    <property type="entry name" value="DUF1854"/>
</dbReference>
<gene>
    <name evidence="2" type="ORF">ACFQNJ_11205</name>
</gene>
<evidence type="ECO:0000313" key="2">
    <source>
        <dbReference type="EMBL" id="MFC7435072.1"/>
    </source>
</evidence>
<keyword evidence="3" id="KW-1185">Reference proteome</keyword>
<dbReference type="EMBL" id="JBHTBX010000006">
    <property type="protein sequence ID" value="MFC7435072.1"/>
    <property type="molecule type" value="Genomic_DNA"/>
</dbReference>
<dbReference type="Pfam" id="PF08909">
    <property type="entry name" value="DUF1854"/>
    <property type="match status" value="1"/>
</dbReference>
<protein>
    <submittedName>
        <fullName evidence="2">DUF1854 domain-containing protein</fullName>
    </submittedName>
</protein>
<sequence length="158" mass="17444">MSPSTSFDLQRNAFGRWVFTPAGGTAVENVQVVCSFPLTAPQEAISIVGPDGHECAFIAHLDQLGEPQRKAVTAAIEERNFSPVIERIRAVSTFATPSTWQVDTDRGPTELVLKGEEDIRRLPGTRRLLVTGGHGVVFEIRDSSQLDRASRRLLERFL</sequence>
<proteinExistence type="predicted"/>
<name>A0ABW2RAF5_9BURK</name>
<organism evidence="2 3">
    <name type="scientific">Hydrogenophaga bisanensis</name>
    <dbReference type="NCBI Taxonomy" id="439611"/>
    <lineage>
        <taxon>Bacteria</taxon>
        <taxon>Pseudomonadati</taxon>
        <taxon>Pseudomonadota</taxon>
        <taxon>Betaproteobacteria</taxon>
        <taxon>Burkholderiales</taxon>
        <taxon>Comamonadaceae</taxon>
        <taxon>Hydrogenophaga</taxon>
    </lineage>
</organism>
<evidence type="ECO:0000259" key="1">
    <source>
        <dbReference type="Pfam" id="PF08909"/>
    </source>
</evidence>
<comment type="caution">
    <text evidence="2">The sequence shown here is derived from an EMBL/GenBank/DDBJ whole genome shotgun (WGS) entry which is preliminary data.</text>
</comment>
<evidence type="ECO:0000313" key="3">
    <source>
        <dbReference type="Proteomes" id="UP001596495"/>
    </source>
</evidence>